<dbReference type="OrthoDB" id="10574100at2759"/>
<gene>
    <name evidence="1" type="ORF">ARMOST_11451</name>
</gene>
<proteinExistence type="predicted"/>
<protein>
    <submittedName>
        <fullName evidence="1">Uncharacterized protein</fullName>
    </submittedName>
</protein>
<dbReference type="AlphaFoldDB" id="A0A284RH60"/>
<sequence>MKPTFKMCMVELDAVLQLRLVQLNGMGVMFDVKWLFVYARPRQESCHFFGPIQQLASLSLARIINIILLPCFHIALNIAHLNDTREGGSGICDSSHVPSTLPIITLDGPRDVLQYTPTRILSQREDSQRNHYTPGQLVIEGTMDPLEWLAISLDSTIKTGWSLIHGPTAPWQQ</sequence>
<reference evidence="2" key="1">
    <citation type="journal article" date="2017" name="Nat. Ecol. Evol.">
        <title>Genome expansion and lineage-specific genetic innovations in the forest pathogenic fungi Armillaria.</title>
        <authorList>
            <person name="Sipos G."/>
            <person name="Prasanna A.N."/>
            <person name="Walter M.C."/>
            <person name="O'Connor E."/>
            <person name="Balint B."/>
            <person name="Krizsan K."/>
            <person name="Kiss B."/>
            <person name="Hess J."/>
            <person name="Varga T."/>
            <person name="Slot J."/>
            <person name="Riley R."/>
            <person name="Boka B."/>
            <person name="Rigling D."/>
            <person name="Barry K."/>
            <person name="Lee J."/>
            <person name="Mihaltcheva S."/>
            <person name="LaButti K."/>
            <person name="Lipzen A."/>
            <person name="Waldron R."/>
            <person name="Moloney N.M."/>
            <person name="Sperisen C."/>
            <person name="Kredics L."/>
            <person name="Vagvoelgyi C."/>
            <person name="Patrignani A."/>
            <person name="Fitzpatrick D."/>
            <person name="Nagy I."/>
            <person name="Doyle S."/>
            <person name="Anderson J.B."/>
            <person name="Grigoriev I.V."/>
            <person name="Gueldener U."/>
            <person name="Muensterkoetter M."/>
            <person name="Nagy L.G."/>
        </authorList>
    </citation>
    <scope>NUCLEOTIDE SEQUENCE [LARGE SCALE GENOMIC DNA]</scope>
    <source>
        <strain evidence="2">C18/9</strain>
    </source>
</reference>
<evidence type="ECO:0000313" key="2">
    <source>
        <dbReference type="Proteomes" id="UP000219338"/>
    </source>
</evidence>
<accession>A0A284RH60</accession>
<evidence type="ECO:0000313" key="1">
    <source>
        <dbReference type="EMBL" id="SJL08089.1"/>
    </source>
</evidence>
<dbReference type="EMBL" id="FUEG01000009">
    <property type="protein sequence ID" value="SJL08089.1"/>
    <property type="molecule type" value="Genomic_DNA"/>
</dbReference>
<name>A0A284RH60_ARMOS</name>
<keyword evidence="2" id="KW-1185">Reference proteome</keyword>
<dbReference type="Proteomes" id="UP000219338">
    <property type="component" value="Unassembled WGS sequence"/>
</dbReference>
<organism evidence="1 2">
    <name type="scientific">Armillaria ostoyae</name>
    <name type="common">Armillaria root rot fungus</name>
    <dbReference type="NCBI Taxonomy" id="47428"/>
    <lineage>
        <taxon>Eukaryota</taxon>
        <taxon>Fungi</taxon>
        <taxon>Dikarya</taxon>
        <taxon>Basidiomycota</taxon>
        <taxon>Agaricomycotina</taxon>
        <taxon>Agaricomycetes</taxon>
        <taxon>Agaricomycetidae</taxon>
        <taxon>Agaricales</taxon>
        <taxon>Marasmiineae</taxon>
        <taxon>Physalacriaceae</taxon>
        <taxon>Armillaria</taxon>
    </lineage>
</organism>